<name>D1C4W7_SPHTD</name>
<feature type="transmembrane region" description="Helical" evidence="1">
    <location>
        <begin position="94"/>
        <end position="112"/>
    </location>
</feature>
<reference evidence="3" key="1">
    <citation type="submission" date="2009-11" db="EMBL/GenBank/DDBJ databases">
        <title>The complete chromosome 1 of Sphaerobacter thermophilus DSM 20745.</title>
        <authorList>
            <person name="Lucas S."/>
            <person name="Copeland A."/>
            <person name="Lapidus A."/>
            <person name="Glavina del Rio T."/>
            <person name="Dalin E."/>
            <person name="Tice H."/>
            <person name="Bruce D."/>
            <person name="Goodwin L."/>
            <person name="Pitluck S."/>
            <person name="Kyrpides N."/>
            <person name="Mavromatis K."/>
            <person name="Ivanova N."/>
            <person name="Mikhailova N."/>
            <person name="LaButti K.M."/>
            <person name="Clum A."/>
            <person name="Sun H.I."/>
            <person name="Brettin T."/>
            <person name="Detter J.C."/>
            <person name="Han C."/>
            <person name="Larimer F."/>
            <person name="Land M."/>
            <person name="Hauser L."/>
            <person name="Markowitz V."/>
            <person name="Cheng J.F."/>
            <person name="Hugenholtz P."/>
            <person name="Woyke T."/>
            <person name="Wu D."/>
            <person name="Steenblock K."/>
            <person name="Schneider S."/>
            <person name="Pukall R."/>
            <person name="Goeker M."/>
            <person name="Klenk H.P."/>
            <person name="Eisen J.A."/>
        </authorList>
    </citation>
    <scope>NUCLEOTIDE SEQUENCE [LARGE SCALE GENOMIC DNA]</scope>
    <source>
        <strain evidence="3">ATCC 49802 / DSM 20745 / S 6022</strain>
    </source>
</reference>
<dbReference type="OrthoDB" id="3078782at2"/>
<proteinExistence type="predicted"/>
<evidence type="ECO:0000313" key="3">
    <source>
        <dbReference type="Proteomes" id="UP000002027"/>
    </source>
</evidence>
<dbReference type="AlphaFoldDB" id="D1C4W7"/>
<sequence>MSWESQFQEQWVTLVDSVETHARRALAGRPLLDVAALDEILQREVAKWNRPSHYNGAWLAKLAGTHPEVAARFRATLGNLRAVRPLVPQIGNPWLRVALVVALVAAAFFIAWWQTDRLLVHVAAPLTAGIVFGSLVRARWQAARELAIDRAVGAFLADLDGVGRQLREAAAEADRMDDPEDRRLRA</sequence>
<evidence type="ECO:0000256" key="1">
    <source>
        <dbReference type="SAM" id="Phobius"/>
    </source>
</evidence>
<keyword evidence="3" id="KW-1185">Reference proteome</keyword>
<evidence type="ECO:0000313" key="2">
    <source>
        <dbReference type="EMBL" id="ACZ39284.1"/>
    </source>
</evidence>
<feature type="transmembrane region" description="Helical" evidence="1">
    <location>
        <begin position="118"/>
        <end position="136"/>
    </location>
</feature>
<dbReference type="KEGG" id="sti:Sthe_1851"/>
<keyword evidence="1" id="KW-0812">Transmembrane</keyword>
<keyword evidence="1" id="KW-1133">Transmembrane helix</keyword>
<dbReference type="STRING" id="479434.Sthe_1851"/>
<dbReference type="eggNOG" id="ENOG502ZIQI">
    <property type="taxonomic scope" value="Bacteria"/>
</dbReference>
<keyword evidence="1" id="KW-0472">Membrane</keyword>
<protein>
    <submittedName>
        <fullName evidence="2">Uncharacterized protein</fullName>
    </submittedName>
</protein>
<dbReference type="InParanoid" id="D1C4W7"/>
<organism evidence="2 3">
    <name type="scientific">Sphaerobacter thermophilus (strain ATCC 49802 / DSM 20745 / KCCM 41009 / NCIMB 13125 / S 6022)</name>
    <dbReference type="NCBI Taxonomy" id="479434"/>
    <lineage>
        <taxon>Bacteria</taxon>
        <taxon>Pseudomonadati</taxon>
        <taxon>Thermomicrobiota</taxon>
        <taxon>Thermomicrobia</taxon>
        <taxon>Sphaerobacterales</taxon>
        <taxon>Sphaerobacterineae</taxon>
        <taxon>Sphaerobacteraceae</taxon>
        <taxon>Sphaerobacter</taxon>
    </lineage>
</organism>
<reference evidence="2 3" key="2">
    <citation type="journal article" date="2010" name="Stand. Genomic Sci.">
        <title>Complete genome sequence of Desulfohalobium retbaense type strain (HR(100)).</title>
        <authorList>
            <person name="Spring S."/>
            <person name="Nolan M."/>
            <person name="Lapidus A."/>
            <person name="Glavina Del Rio T."/>
            <person name="Copeland A."/>
            <person name="Tice H."/>
            <person name="Cheng J.F."/>
            <person name="Lucas S."/>
            <person name="Land M."/>
            <person name="Chen F."/>
            <person name="Bruce D."/>
            <person name="Goodwin L."/>
            <person name="Pitluck S."/>
            <person name="Ivanova N."/>
            <person name="Mavromatis K."/>
            <person name="Mikhailova N."/>
            <person name="Pati A."/>
            <person name="Chen A."/>
            <person name="Palaniappan K."/>
            <person name="Hauser L."/>
            <person name="Chang Y.J."/>
            <person name="Jeffries C.D."/>
            <person name="Munk C."/>
            <person name="Kiss H."/>
            <person name="Chain P."/>
            <person name="Han C."/>
            <person name="Brettin T."/>
            <person name="Detter J.C."/>
            <person name="Schuler E."/>
            <person name="Goker M."/>
            <person name="Rohde M."/>
            <person name="Bristow J."/>
            <person name="Eisen J.A."/>
            <person name="Markowitz V."/>
            <person name="Hugenholtz P."/>
            <person name="Kyrpides N.C."/>
            <person name="Klenk H.P."/>
        </authorList>
    </citation>
    <scope>NUCLEOTIDE SEQUENCE [LARGE SCALE GENOMIC DNA]</scope>
    <source>
        <strain evidence="3">ATCC 49802 / DSM 20745 / S 6022</strain>
    </source>
</reference>
<gene>
    <name evidence="2" type="ordered locus">Sthe_1851</name>
</gene>
<accession>D1C4W7</accession>
<dbReference type="RefSeq" id="WP_012872330.1">
    <property type="nucleotide sequence ID" value="NC_013523.1"/>
</dbReference>
<dbReference type="EMBL" id="CP001823">
    <property type="protein sequence ID" value="ACZ39284.1"/>
    <property type="molecule type" value="Genomic_DNA"/>
</dbReference>
<dbReference type="Proteomes" id="UP000002027">
    <property type="component" value="Chromosome 1"/>
</dbReference>
<dbReference type="HOGENOM" id="CLU_1453554_0_0_0"/>